<feature type="region of interest" description="Disordered" evidence="1">
    <location>
        <begin position="144"/>
        <end position="164"/>
    </location>
</feature>
<keyword evidence="2" id="KW-1133">Transmembrane helix</keyword>
<keyword evidence="5" id="KW-1185">Reference proteome</keyword>
<dbReference type="Proteomes" id="UP000789595">
    <property type="component" value="Unassembled WGS sequence"/>
</dbReference>
<reference evidence="4" key="1">
    <citation type="submission" date="2021-11" db="EMBL/GenBank/DDBJ databases">
        <authorList>
            <consortium name="Genoscope - CEA"/>
            <person name="William W."/>
        </authorList>
    </citation>
    <scope>NUCLEOTIDE SEQUENCE</scope>
</reference>
<dbReference type="EMBL" id="CAKKNE010000003">
    <property type="protein sequence ID" value="CAH0371095.1"/>
    <property type="molecule type" value="Genomic_DNA"/>
</dbReference>
<evidence type="ECO:0000256" key="1">
    <source>
        <dbReference type="SAM" id="MobiDB-lite"/>
    </source>
</evidence>
<keyword evidence="2" id="KW-0472">Membrane</keyword>
<keyword evidence="2" id="KW-0812">Transmembrane</keyword>
<sequence length="273" mass="30330">MRRFLLLVAAAATAGAQLTEFSSHIVLDGFDVERFNRPDRLAHINLFGVLMRVFFDDPDSTYVRYFDRDASRYAEAYEHDGAAGGKIPYMVTSPESYEVLKERMRVALESGELQRIIDTHSESSIISNAPVNVKASLHFLGHSRHETEPAPGPAPAPRPKDDDDDDGLSGLDIFLIVFFVILFAVFNVMAFLVYRKRKRERAEDAIALVPAPTYLHPSLHHKTFPGAGPAASYRGRSGAFSDELQPTESFRNVSDPQYEFGTLGGDDMGKAFA</sequence>
<name>A0A8J2WYH8_9STRA</name>
<feature type="transmembrane region" description="Helical" evidence="2">
    <location>
        <begin position="173"/>
        <end position="194"/>
    </location>
</feature>
<dbReference type="AlphaFoldDB" id="A0A8J2WYH8"/>
<protein>
    <submittedName>
        <fullName evidence="4">Uncharacterized protein</fullName>
    </submittedName>
</protein>
<accession>A0A8J2WYH8</accession>
<evidence type="ECO:0000256" key="3">
    <source>
        <dbReference type="SAM" id="SignalP"/>
    </source>
</evidence>
<keyword evidence="3" id="KW-0732">Signal</keyword>
<comment type="caution">
    <text evidence="4">The sequence shown here is derived from an EMBL/GenBank/DDBJ whole genome shotgun (WGS) entry which is preliminary data.</text>
</comment>
<feature type="chain" id="PRO_5035271193" evidence="3">
    <location>
        <begin position="17"/>
        <end position="273"/>
    </location>
</feature>
<proteinExistence type="predicted"/>
<evidence type="ECO:0000313" key="4">
    <source>
        <dbReference type="EMBL" id="CAH0371095.1"/>
    </source>
</evidence>
<evidence type="ECO:0000313" key="5">
    <source>
        <dbReference type="Proteomes" id="UP000789595"/>
    </source>
</evidence>
<feature type="signal peptide" evidence="3">
    <location>
        <begin position="1"/>
        <end position="16"/>
    </location>
</feature>
<gene>
    <name evidence="4" type="ORF">PECAL_3P10190</name>
</gene>
<evidence type="ECO:0000256" key="2">
    <source>
        <dbReference type="SAM" id="Phobius"/>
    </source>
</evidence>
<organism evidence="4 5">
    <name type="scientific">Pelagomonas calceolata</name>
    <dbReference type="NCBI Taxonomy" id="35677"/>
    <lineage>
        <taxon>Eukaryota</taxon>
        <taxon>Sar</taxon>
        <taxon>Stramenopiles</taxon>
        <taxon>Ochrophyta</taxon>
        <taxon>Pelagophyceae</taxon>
        <taxon>Pelagomonadales</taxon>
        <taxon>Pelagomonadaceae</taxon>
        <taxon>Pelagomonas</taxon>
    </lineage>
</organism>